<sequence length="153" mass="17674">MDEELRARDDLHTWMIVSLPEGKQPIDCKWVYRIKYKYDGTIDRYKTRLVAKGFTQVESVDYTDTFSPVAKMNLFNVFLSLVAVNNWHMLQMDVNNVFLNGTLDEEVDDGFLKLFHVRSANQIADIFTKALPSPTFNNFSIKMGLPIIHLPPS</sequence>
<comment type="caution">
    <text evidence="2">The sequence shown here is derived from an EMBL/GenBank/DDBJ whole genome shotgun (WGS) entry which is preliminary data.</text>
</comment>
<reference evidence="2" key="1">
    <citation type="submission" date="2023-05" db="EMBL/GenBank/DDBJ databases">
        <title>Genome and transcriptome analyses reveal genes involved in the formation of fine ridges on petal epidermal cells in Hibiscus trionum.</title>
        <authorList>
            <person name="Koshimizu S."/>
            <person name="Masuda S."/>
            <person name="Ishii T."/>
            <person name="Shirasu K."/>
            <person name="Hoshino A."/>
            <person name="Arita M."/>
        </authorList>
    </citation>
    <scope>NUCLEOTIDE SEQUENCE</scope>
    <source>
        <strain evidence="2">Hamamatsu line</strain>
    </source>
</reference>
<dbReference type="SUPFAM" id="SSF56672">
    <property type="entry name" value="DNA/RNA polymerases"/>
    <property type="match status" value="1"/>
</dbReference>
<dbReference type="Proteomes" id="UP001165190">
    <property type="component" value="Unassembled WGS sequence"/>
</dbReference>
<dbReference type="OrthoDB" id="1749346at2759"/>
<accession>A0A9W7M715</accession>
<dbReference type="AlphaFoldDB" id="A0A9W7M715"/>
<name>A0A9W7M715_HIBTR</name>
<dbReference type="InterPro" id="IPR043502">
    <property type="entry name" value="DNA/RNA_pol_sf"/>
</dbReference>
<evidence type="ECO:0000259" key="1">
    <source>
        <dbReference type="Pfam" id="PF07727"/>
    </source>
</evidence>
<protein>
    <recommendedName>
        <fullName evidence="1">Reverse transcriptase Ty1/copia-type domain-containing protein</fullName>
    </recommendedName>
</protein>
<feature type="domain" description="Reverse transcriptase Ty1/copia-type" evidence="1">
    <location>
        <begin position="12"/>
        <end position="107"/>
    </location>
</feature>
<dbReference type="InterPro" id="IPR013103">
    <property type="entry name" value="RVT_2"/>
</dbReference>
<organism evidence="2 3">
    <name type="scientific">Hibiscus trionum</name>
    <name type="common">Flower of an hour</name>
    <dbReference type="NCBI Taxonomy" id="183268"/>
    <lineage>
        <taxon>Eukaryota</taxon>
        <taxon>Viridiplantae</taxon>
        <taxon>Streptophyta</taxon>
        <taxon>Embryophyta</taxon>
        <taxon>Tracheophyta</taxon>
        <taxon>Spermatophyta</taxon>
        <taxon>Magnoliopsida</taxon>
        <taxon>eudicotyledons</taxon>
        <taxon>Gunneridae</taxon>
        <taxon>Pentapetalae</taxon>
        <taxon>rosids</taxon>
        <taxon>malvids</taxon>
        <taxon>Malvales</taxon>
        <taxon>Malvaceae</taxon>
        <taxon>Malvoideae</taxon>
        <taxon>Hibiscus</taxon>
    </lineage>
</organism>
<evidence type="ECO:0000313" key="3">
    <source>
        <dbReference type="Proteomes" id="UP001165190"/>
    </source>
</evidence>
<proteinExistence type="predicted"/>
<dbReference type="EMBL" id="BSYR01000023">
    <property type="protein sequence ID" value="GMI89856.1"/>
    <property type="molecule type" value="Genomic_DNA"/>
</dbReference>
<dbReference type="Pfam" id="PF07727">
    <property type="entry name" value="RVT_2"/>
    <property type="match status" value="1"/>
</dbReference>
<evidence type="ECO:0000313" key="2">
    <source>
        <dbReference type="EMBL" id="GMI89856.1"/>
    </source>
</evidence>
<gene>
    <name evidence="2" type="ORF">HRI_002654900</name>
</gene>
<keyword evidence="3" id="KW-1185">Reference proteome</keyword>